<dbReference type="PROSITE" id="PS50089">
    <property type="entry name" value="ZF_RING_2"/>
    <property type="match status" value="1"/>
</dbReference>
<dbReference type="GO" id="GO:0004842">
    <property type="term" value="F:ubiquitin-protein transferase activity"/>
    <property type="evidence" value="ECO:0007669"/>
    <property type="project" value="TreeGrafter"/>
</dbReference>
<evidence type="ECO:0000313" key="8">
    <source>
        <dbReference type="EMBL" id="KAG0556346.1"/>
    </source>
</evidence>
<dbReference type="FunFam" id="3.30.40.10:FF:000239">
    <property type="entry name" value="probable BOI-related E3 ubiquitin-protein ligase 2"/>
    <property type="match status" value="1"/>
</dbReference>
<dbReference type="AlphaFoldDB" id="A0A8T0GAH1"/>
<name>A0A8T0GAH1_CERPU</name>
<feature type="region of interest" description="Disordered" evidence="6">
    <location>
        <begin position="287"/>
        <end position="308"/>
    </location>
</feature>
<feature type="coiled-coil region" evidence="5">
    <location>
        <begin position="191"/>
        <end position="287"/>
    </location>
</feature>
<dbReference type="InterPro" id="IPR001841">
    <property type="entry name" value="Znf_RING"/>
</dbReference>
<dbReference type="FunFam" id="1.10.533.10:FF:000135">
    <property type="entry name" value="SBP (S-ribonuclease binding protein) family protein"/>
    <property type="match status" value="1"/>
</dbReference>
<evidence type="ECO:0000256" key="1">
    <source>
        <dbReference type="ARBA" id="ARBA00022723"/>
    </source>
</evidence>
<evidence type="ECO:0000256" key="2">
    <source>
        <dbReference type="ARBA" id="ARBA00022771"/>
    </source>
</evidence>
<dbReference type="GO" id="GO:0008270">
    <property type="term" value="F:zinc ion binding"/>
    <property type="evidence" value="ECO:0007669"/>
    <property type="project" value="UniProtKB-KW"/>
</dbReference>
<dbReference type="CDD" id="cd16649">
    <property type="entry name" value="mRING-HC-C3HC5_CGRF1-like"/>
    <property type="match status" value="1"/>
</dbReference>
<feature type="compositionally biased region" description="Low complexity" evidence="6">
    <location>
        <begin position="108"/>
        <end position="120"/>
    </location>
</feature>
<accession>A0A8T0GAH1</accession>
<sequence>MAVQSQYPSNVILADNHSNRNTRVNEDRSFMTAGLNPNSFLGKFQNPSTMMQAGVNQYHLFNQLAGGRPYTPQIDASLLNTAGEKQIAGNLLGGSRKRSREADDLRTQWQQQQQQQQPQQQLLVNVSDFQNPGSVVNPQSTGVSTGLRLTFEDDRLRSTSPVSTSGRVGDTTKNLVSNMAENLGSHLQQERDEIEQILKIQNEQLKNFLDEKRQRHSRQLIAAAEEGFSRRLREKDLEMEKVKRQNQELMERFTQLNAESHHWQTKLRNTETMVNILRSNLQQAQQQQQAYPLSREQSKEGCGDSEADDCASSYVDDRNDAHIRTFNENKELREQRTCRVCRCNDVSMLLLPCRHLCLCQDCEGQLNACPLCRTRKNASVQVYMS</sequence>
<feature type="domain" description="RING-type" evidence="7">
    <location>
        <begin position="338"/>
        <end position="373"/>
    </location>
</feature>
<keyword evidence="2 4" id="KW-0863">Zinc-finger</keyword>
<protein>
    <recommendedName>
        <fullName evidence="7">RING-type domain-containing protein</fullName>
    </recommendedName>
</protein>
<dbReference type="Gene3D" id="3.30.40.10">
    <property type="entry name" value="Zinc/RING finger domain, C3HC4 (zinc finger)"/>
    <property type="match status" value="1"/>
</dbReference>
<evidence type="ECO:0000256" key="6">
    <source>
        <dbReference type="SAM" id="MobiDB-lite"/>
    </source>
</evidence>
<evidence type="ECO:0000256" key="3">
    <source>
        <dbReference type="ARBA" id="ARBA00022833"/>
    </source>
</evidence>
<evidence type="ECO:0000256" key="5">
    <source>
        <dbReference type="SAM" id="Coils"/>
    </source>
</evidence>
<gene>
    <name evidence="8" type="ORF">KC19_11G046500</name>
</gene>
<keyword evidence="9" id="KW-1185">Reference proteome</keyword>
<reference evidence="8 9" key="1">
    <citation type="submission" date="2020-06" db="EMBL/GenBank/DDBJ databases">
        <title>WGS assembly of Ceratodon purpureus strain R40.</title>
        <authorList>
            <person name="Carey S.B."/>
            <person name="Jenkins J."/>
            <person name="Shu S."/>
            <person name="Lovell J.T."/>
            <person name="Sreedasyam A."/>
            <person name="Maumus F."/>
            <person name="Tiley G.P."/>
            <person name="Fernandez-Pozo N."/>
            <person name="Barry K."/>
            <person name="Chen C."/>
            <person name="Wang M."/>
            <person name="Lipzen A."/>
            <person name="Daum C."/>
            <person name="Saski C.A."/>
            <person name="Payton A.C."/>
            <person name="Mcbreen J.C."/>
            <person name="Conrad R.E."/>
            <person name="Kollar L.M."/>
            <person name="Olsson S."/>
            <person name="Huttunen S."/>
            <person name="Landis J.B."/>
            <person name="Wickett N.J."/>
            <person name="Johnson M.G."/>
            <person name="Rensing S.A."/>
            <person name="Grimwood J."/>
            <person name="Schmutz J."/>
            <person name="Mcdaniel S.F."/>
        </authorList>
    </citation>
    <scope>NUCLEOTIDE SEQUENCE [LARGE SCALE GENOMIC DNA]</scope>
    <source>
        <strain evidence="8 9">R40</strain>
    </source>
</reference>
<organism evidence="8 9">
    <name type="scientific">Ceratodon purpureus</name>
    <name type="common">Fire moss</name>
    <name type="synonym">Dicranum purpureum</name>
    <dbReference type="NCBI Taxonomy" id="3225"/>
    <lineage>
        <taxon>Eukaryota</taxon>
        <taxon>Viridiplantae</taxon>
        <taxon>Streptophyta</taxon>
        <taxon>Embryophyta</taxon>
        <taxon>Bryophyta</taxon>
        <taxon>Bryophytina</taxon>
        <taxon>Bryopsida</taxon>
        <taxon>Dicranidae</taxon>
        <taxon>Pseudoditrichales</taxon>
        <taxon>Ditrichaceae</taxon>
        <taxon>Ceratodon</taxon>
    </lineage>
</organism>
<dbReference type="InterPro" id="IPR013083">
    <property type="entry name" value="Znf_RING/FYVE/PHD"/>
</dbReference>
<keyword evidence="3" id="KW-0862">Zinc</keyword>
<evidence type="ECO:0000259" key="7">
    <source>
        <dbReference type="PROSITE" id="PS50089"/>
    </source>
</evidence>
<dbReference type="Proteomes" id="UP000822688">
    <property type="component" value="Chromosome 11"/>
</dbReference>
<keyword evidence="1" id="KW-0479">Metal-binding</keyword>
<evidence type="ECO:0000313" key="9">
    <source>
        <dbReference type="Proteomes" id="UP000822688"/>
    </source>
</evidence>
<dbReference type="EMBL" id="CM026432">
    <property type="protein sequence ID" value="KAG0556346.1"/>
    <property type="molecule type" value="Genomic_DNA"/>
</dbReference>
<proteinExistence type="predicted"/>
<dbReference type="PANTHER" id="PTHR42647">
    <property type="entry name" value="SBP (S-RIBONUCLEASE BINDING PROTEIN) FAMILY PROTEIN"/>
    <property type="match status" value="1"/>
</dbReference>
<dbReference type="PANTHER" id="PTHR42647:SF72">
    <property type="entry name" value="EF-HAND CALCIUM-BINDING DOMAIN-CONTAINING PROTEIN 4A"/>
    <property type="match status" value="1"/>
</dbReference>
<evidence type="ECO:0000256" key="4">
    <source>
        <dbReference type="PROSITE-ProRule" id="PRU00175"/>
    </source>
</evidence>
<feature type="region of interest" description="Disordered" evidence="6">
    <location>
        <begin position="89"/>
        <end position="120"/>
    </location>
</feature>
<comment type="caution">
    <text evidence="8">The sequence shown here is derived from an EMBL/GenBank/DDBJ whole genome shotgun (WGS) entry which is preliminary data.</text>
</comment>
<dbReference type="Pfam" id="PF13920">
    <property type="entry name" value="zf-C3HC4_3"/>
    <property type="match status" value="1"/>
</dbReference>
<keyword evidence="5" id="KW-0175">Coiled coil</keyword>